<proteinExistence type="predicted"/>
<sequence>MSLPVYDKPVYDYDIFDGVPGLNTSGSVNYDVFSTVSGSKQKQNDAFDDLFGGFGRKDRSRRDPKMSRMLGLDLMICFMGLVGLVLQVIGFCPKLDTTSIKLLVLKSDLCLLLALHAICMELNGEILHFSYHLDI</sequence>
<keyword evidence="1" id="KW-1133">Transmembrane helix</keyword>
<gene>
    <name evidence="2" type="ORF">CK203_114824</name>
</gene>
<feature type="transmembrane region" description="Helical" evidence="1">
    <location>
        <begin position="69"/>
        <end position="91"/>
    </location>
</feature>
<organism evidence="2 3">
    <name type="scientific">Vitis vinifera</name>
    <name type="common">Grape</name>
    <dbReference type="NCBI Taxonomy" id="29760"/>
    <lineage>
        <taxon>Eukaryota</taxon>
        <taxon>Viridiplantae</taxon>
        <taxon>Streptophyta</taxon>
        <taxon>Embryophyta</taxon>
        <taxon>Tracheophyta</taxon>
        <taxon>Spermatophyta</taxon>
        <taxon>Magnoliopsida</taxon>
        <taxon>eudicotyledons</taxon>
        <taxon>Gunneridae</taxon>
        <taxon>Pentapetalae</taxon>
        <taxon>rosids</taxon>
        <taxon>Vitales</taxon>
        <taxon>Vitaceae</taxon>
        <taxon>Viteae</taxon>
        <taxon>Vitis</taxon>
    </lineage>
</organism>
<keyword evidence="1" id="KW-0812">Transmembrane</keyword>
<protein>
    <submittedName>
        <fullName evidence="2">Uncharacterized protein</fullName>
    </submittedName>
</protein>
<reference evidence="2 3" key="1">
    <citation type="journal article" date="2018" name="PLoS Genet.">
        <title>Population sequencing reveals clonal diversity and ancestral inbreeding in the grapevine cultivar Chardonnay.</title>
        <authorList>
            <person name="Roach M.J."/>
            <person name="Johnson D.L."/>
            <person name="Bohlmann J."/>
            <person name="van Vuuren H.J."/>
            <person name="Jones S.J."/>
            <person name="Pretorius I.S."/>
            <person name="Schmidt S.A."/>
            <person name="Borneman A.R."/>
        </authorList>
    </citation>
    <scope>NUCLEOTIDE SEQUENCE [LARGE SCALE GENOMIC DNA]</scope>
    <source>
        <strain evidence="3">cv. Chardonnay</strain>
        <tissue evidence="2">Leaf</tissue>
    </source>
</reference>
<evidence type="ECO:0000313" key="3">
    <source>
        <dbReference type="Proteomes" id="UP000288805"/>
    </source>
</evidence>
<evidence type="ECO:0000256" key="1">
    <source>
        <dbReference type="SAM" id="Phobius"/>
    </source>
</evidence>
<dbReference type="Proteomes" id="UP000288805">
    <property type="component" value="Unassembled WGS sequence"/>
</dbReference>
<name>A0A438FEN6_VITVI</name>
<comment type="caution">
    <text evidence="2">The sequence shown here is derived from an EMBL/GenBank/DDBJ whole genome shotgun (WGS) entry which is preliminary data.</text>
</comment>
<keyword evidence="1" id="KW-0472">Membrane</keyword>
<dbReference type="EMBL" id="QGNW01000951">
    <property type="protein sequence ID" value="RVW58445.1"/>
    <property type="molecule type" value="Genomic_DNA"/>
</dbReference>
<accession>A0A438FEN6</accession>
<dbReference type="AlphaFoldDB" id="A0A438FEN6"/>
<evidence type="ECO:0000313" key="2">
    <source>
        <dbReference type="EMBL" id="RVW58445.1"/>
    </source>
</evidence>